<protein>
    <submittedName>
        <fullName evidence="3">BTB domain-containing protein</fullName>
    </submittedName>
</protein>
<dbReference type="InterPro" id="IPR008974">
    <property type="entry name" value="TRAF-like"/>
</dbReference>
<feature type="domain" description="BTB" evidence="1">
    <location>
        <begin position="182"/>
        <end position="249"/>
    </location>
</feature>
<dbReference type="SUPFAM" id="SSF54695">
    <property type="entry name" value="POZ domain"/>
    <property type="match status" value="1"/>
</dbReference>
<dbReference type="InterPro" id="IPR000210">
    <property type="entry name" value="BTB/POZ_dom"/>
</dbReference>
<organism evidence="2 3">
    <name type="scientific">Parastrongyloides trichosuri</name>
    <name type="common">Possum-specific nematode worm</name>
    <dbReference type="NCBI Taxonomy" id="131310"/>
    <lineage>
        <taxon>Eukaryota</taxon>
        <taxon>Metazoa</taxon>
        <taxon>Ecdysozoa</taxon>
        <taxon>Nematoda</taxon>
        <taxon>Chromadorea</taxon>
        <taxon>Rhabditida</taxon>
        <taxon>Tylenchina</taxon>
        <taxon>Panagrolaimomorpha</taxon>
        <taxon>Strongyloidoidea</taxon>
        <taxon>Strongyloididae</taxon>
        <taxon>Parastrongyloides</taxon>
    </lineage>
</organism>
<reference evidence="3" key="1">
    <citation type="submission" date="2017-02" db="UniProtKB">
        <authorList>
            <consortium name="WormBaseParasite"/>
        </authorList>
    </citation>
    <scope>IDENTIFICATION</scope>
</reference>
<evidence type="ECO:0000313" key="2">
    <source>
        <dbReference type="Proteomes" id="UP000038045"/>
    </source>
</evidence>
<name>A0A0N4Z3J0_PARTI</name>
<dbReference type="AlphaFoldDB" id="A0A0N4Z3J0"/>
<dbReference type="PANTHER" id="PTHR47022">
    <property type="entry name" value="BTB AND MATH DOMAIN-CONTAINING PROTEIN 36-RELATED"/>
    <property type="match status" value="1"/>
</dbReference>
<accession>A0A0N4Z3J0</accession>
<dbReference type="Proteomes" id="UP000038045">
    <property type="component" value="Unplaced"/>
</dbReference>
<keyword evidence="2" id="KW-1185">Reference proteome</keyword>
<dbReference type="PROSITE" id="PS50097">
    <property type="entry name" value="BTB"/>
    <property type="match status" value="1"/>
</dbReference>
<sequence length="282" mass="33228">MNCKKLTFCSDTQTNILNEKQWFDEYKKKIQLQEQKEGTLKIEVSDLSFLDNTITEYVSIQNILWSLSFDFKYSLENDDDVLIGTIVCNPKISSYSWVCKAAVEIRIKNSFNKCNAIIKKHYHYFSYDNDTINIHLTEKKILSNKNYSNINKFIIEAKVEIIEISGTMEKKIYDFTIPGNESNAAFNIKGNILYVNKEYLSLYSPVMKRMFMLTTDKPIKNTVMLENINIIYFVELLNVLYPYHKGVSERNINYLLEMAEFFEISYLFKECEDFLIRTEKIS</sequence>
<proteinExistence type="predicted"/>
<dbReference type="STRING" id="131310.A0A0N4Z3J0"/>
<dbReference type="Gene3D" id="3.30.710.10">
    <property type="entry name" value="Potassium Channel Kv1.1, Chain A"/>
    <property type="match status" value="1"/>
</dbReference>
<dbReference type="Pfam" id="PF00651">
    <property type="entry name" value="BTB"/>
    <property type="match status" value="1"/>
</dbReference>
<dbReference type="InterPro" id="IPR011333">
    <property type="entry name" value="SKP1/BTB/POZ_sf"/>
</dbReference>
<dbReference type="Gene3D" id="2.60.210.10">
    <property type="entry name" value="Apoptosis, Tumor Necrosis Factor Receptor Associated Protein 2, Chain A"/>
    <property type="match status" value="1"/>
</dbReference>
<dbReference type="PANTHER" id="PTHR47022:SF1">
    <property type="entry name" value="BTB AND MATH DOMAIN-CONTAINING PROTEIN 36-RELATED"/>
    <property type="match status" value="1"/>
</dbReference>
<evidence type="ECO:0000313" key="3">
    <source>
        <dbReference type="WBParaSite" id="PTRK_0000148650.1"/>
    </source>
</evidence>
<dbReference type="SMART" id="SM00225">
    <property type="entry name" value="BTB"/>
    <property type="match status" value="1"/>
</dbReference>
<dbReference type="WBParaSite" id="PTRK_0000148650.1">
    <property type="protein sequence ID" value="PTRK_0000148650.1"/>
    <property type="gene ID" value="PTRK_0000148650"/>
</dbReference>
<evidence type="ECO:0000259" key="1">
    <source>
        <dbReference type="PROSITE" id="PS50097"/>
    </source>
</evidence>